<dbReference type="EMBL" id="DF237134">
    <property type="protein sequence ID" value="GAQ84342.1"/>
    <property type="molecule type" value="Genomic_DNA"/>
</dbReference>
<name>A0A1Y1I304_KLENI</name>
<evidence type="ECO:0000313" key="1">
    <source>
        <dbReference type="EMBL" id="GAQ84342.1"/>
    </source>
</evidence>
<proteinExistence type="predicted"/>
<dbReference type="Proteomes" id="UP000054558">
    <property type="component" value="Unassembled WGS sequence"/>
</dbReference>
<dbReference type="OrthoDB" id="5546453at2759"/>
<reference evidence="1 2" key="1">
    <citation type="journal article" date="2014" name="Nat. Commun.">
        <title>Klebsormidium flaccidum genome reveals primary factors for plant terrestrial adaptation.</title>
        <authorList>
            <person name="Hori K."/>
            <person name="Maruyama F."/>
            <person name="Fujisawa T."/>
            <person name="Togashi T."/>
            <person name="Yamamoto N."/>
            <person name="Seo M."/>
            <person name="Sato S."/>
            <person name="Yamada T."/>
            <person name="Mori H."/>
            <person name="Tajima N."/>
            <person name="Moriyama T."/>
            <person name="Ikeuchi M."/>
            <person name="Watanabe M."/>
            <person name="Wada H."/>
            <person name="Kobayashi K."/>
            <person name="Saito M."/>
            <person name="Masuda T."/>
            <person name="Sasaki-Sekimoto Y."/>
            <person name="Mashiguchi K."/>
            <person name="Awai K."/>
            <person name="Shimojima M."/>
            <person name="Masuda S."/>
            <person name="Iwai M."/>
            <person name="Nobusawa T."/>
            <person name="Narise T."/>
            <person name="Kondo S."/>
            <person name="Saito H."/>
            <person name="Sato R."/>
            <person name="Murakawa M."/>
            <person name="Ihara Y."/>
            <person name="Oshima-Yamada Y."/>
            <person name="Ohtaka K."/>
            <person name="Satoh M."/>
            <person name="Sonobe K."/>
            <person name="Ishii M."/>
            <person name="Ohtani R."/>
            <person name="Kanamori-Sato M."/>
            <person name="Honoki R."/>
            <person name="Miyazaki D."/>
            <person name="Mochizuki H."/>
            <person name="Umetsu J."/>
            <person name="Higashi K."/>
            <person name="Shibata D."/>
            <person name="Kamiya Y."/>
            <person name="Sato N."/>
            <person name="Nakamura Y."/>
            <person name="Tabata S."/>
            <person name="Ida S."/>
            <person name="Kurokawa K."/>
            <person name="Ohta H."/>
        </authorList>
    </citation>
    <scope>NUCLEOTIDE SEQUENCE [LARGE SCALE GENOMIC DNA]</scope>
    <source>
        <strain evidence="1 2">NIES-2285</strain>
    </source>
</reference>
<protein>
    <submittedName>
        <fullName evidence="1">Uncharacterized protein</fullName>
    </submittedName>
</protein>
<accession>A0A1Y1I304</accession>
<organism evidence="1 2">
    <name type="scientific">Klebsormidium nitens</name>
    <name type="common">Green alga</name>
    <name type="synonym">Ulothrix nitens</name>
    <dbReference type="NCBI Taxonomy" id="105231"/>
    <lineage>
        <taxon>Eukaryota</taxon>
        <taxon>Viridiplantae</taxon>
        <taxon>Streptophyta</taxon>
        <taxon>Klebsormidiophyceae</taxon>
        <taxon>Klebsormidiales</taxon>
        <taxon>Klebsormidiaceae</taxon>
        <taxon>Klebsormidium</taxon>
    </lineage>
</organism>
<keyword evidence="2" id="KW-1185">Reference proteome</keyword>
<evidence type="ECO:0000313" key="2">
    <source>
        <dbReference type="Proteomes" id="UP000054558"/>
    </source>
</evidence>
<sequence>MLARPASLNAALNLWRRRKTWPGFQPQTGQKLSRGWPGAMRSFIYASRDFLRALDALNQAKEKAKRPIRLCLAILFALEDSFGGTKYARLTSSDTRLIKEYKKRSQNRGTH</sequence>
<dbReference type="AlphaFoldDB" id="A0A1Y1I304"/>
<gene>
    <name evidence="1" type="ORF">KFL_001850170</name>
</gene>